<keyword evidence="2" id="KW-0472">Membrane</keyword>
<dbReference type="SUPFAM" id="SSF55073">
    <property type="entry name" value="Nucleotide cyclase"/>
    <property type="match status" value="1"/>
</dbReference>
<organism evidence="4 5">
    <name type="scientific">Pseudokineococcus lusitanus</name>
    <dbReference type="NCBI Taxonomy" id="763993"/>
    <lineage>
        <taxon>Bacteria</taxon>
        <taxon>Bacillati</taxon>
        <taxon>Actinomycetota</taxon>
        <taxon>Actinomycetes</taxon>
        <taxon>Kineosporiales</taxon>
        <taxon>Kineosporiaceae</taxon>
        <taxon>Pseudokineococcus</taxon>
    </lineage>
</organism>
<gene>
    <name evidence="4" type="ORF">EDC03_2573</name>
</gene>
<dbReference type="Proteomes" id="UP000276232">
    <property type="component" value="Unassembled WGS sequence"/>
</dbReference>
<name>A0A3N1GWU8_9ACTN</name>
<dbReference type="InterPro" id="IPR035965">
    <property type="entry name" value="PAS-like_dom_sf"/>
</dbReference>
<dbReference type="AlphaFoldDB" id="A0A3N1GWU8"/>
<dbReference type="PANTHER" id="PTHR44757:SF2">
    <property type="entry name" value="BIOFILM ARCHITECTURE MAINTENANCE PROTEIN MBAA"/>
    <property type="match status" value="1"/>
</dbReference>
<feature type="transmembrane region" description="Helical" evidence="2">
    <location>
        <begin position="177"/>
        <end position="199"/>
    </location>
</feature>
<proteinExistence type="predicted"/>
<feature type="transmembrane region" description="Helical" evidence="2">
    <location>
        <begin position="82"/>
        <end position="102"/>
    </location>
</feature>
<feature type="transmembrane region" description="Helical" evidence="2">
    <location>
        <begin position="313"/>
        <end position="334"/>
    </location>
</feature>
<dbReference type="NCBIfam" id="TIGR00254">
    <property type="entry name" value="GGDEF"/>
    <property type="match status" value="1"/>
</dbReference>
<dbReference type="PROSITE" id="PS50887">
    <property type="entry name" value="GGDEF"/>
    <property type="match status" value="1"/>
</dbReference>
<evidence type="ECO:0000256" key="1">
    <source>
        <dbReference type="SAM" id="MobiDB-lite"/>
    </source>
</evidence>
<feature type="region of interest" description="Disordered" evidence="1">
    <location>
        <begin position="1"/>
        <end position="51"/>
    </location>
</feature>
<evidence type="ECO:0000313" key="5">
    <source>
        <dbReference type="Proteomes" id="UP000276232"/>
    </source>
</evidence>
<dbReference type="OrthoDB" id="23692at2"/>
<keyword evidence="2" id="KW-1133">Transmembrane helix</keyword>
<dbReference type="Pfam" id="PF00990">
    <property type="entry name" value="GGDEF"/>
    <property type="match status" value="1"/>
</dbReference>
<sequence length="680" mass="68342">MSPLHHAAEQPAGLRPLPTTPLPVVPAPRRTPSGARPAPARAGAAPAARAGARGDRRSVHLVGVVLCALVVVGARAGVGADWATAAAGPLAALAVLWCRWAGVVGDRSAAVRTAARVALAVAVPGLLTGGGPVTALLAGVAVAGCGLLTAESHRVLGRAVDARRGRAVRRTRTRHPLATPPDLAVLVAAAAVGSAGSLLPGALLLAGGGAPDLLDAGAWALRTSSCVLAVVGAALVVTAPGAGVRRRVLVRRAPGDAPAGVDGAAHGPVAHPLEVALLVVAATSVHVLLWGVLQGAPLAFAALPLSVWVALRASTATTALHVVVVGLVVTACAVADRGPVAGLGEAGPLVAHAFAAVLAVVCLALSLYRHQRDDLLGHLDRTRRAADERADLLRLSFATAPTGMAVVGLEGGRAGVVTEANAALAALVGRPARSLAGRRLDELVGPHEGDGPCALGGGAPRARGAAAPRCEHAVVGDGERRGRLGASRVHPEGRAPYLLVVVEDVTAERRLERALRHRASHDPLTDLPRRELLVRRADAAAGRAGLLFLDLDGFKPVNDSAGHAAGDELLRHVARRLVVTAGPDALVARVGGDEFAVLVPTPDGASPAALSALGRRLVAALEVPVILDSGVFSVSASVGGRTGAPGLGSAGLLHDADLAMYAAKRAGRGRVVLHGDVLAR</sequence>
<evidence type="ECO:0000256" key="2">
    <source>
        <dbReference type="SAM" id="Phobius"/>
    </source>
</evidence>
<protein>
    <submittedName>
        <fullName evidence="4">Diguanylate cyclase (GGDEF)-like protein</fullName>
    </submittedName>
</protein>
<feature type="transmembrane region" description="Helical" evidence="2">
    <location>
        <begin position="346"/>
        <end position="368"/>
    </location>
</feature>
<feature type="domain" description="GGDEF" evidence="3">
    <location>
        <begin position="542"/>
        <end position="676"/>
    </location>
</feature>
<dbReference type="Gene3D" id="3.30.450.20">
    <property type="entry name" value="PAS domain"/>
    <property type="match status" value="1"/>
</dbReference>
<reference evidence="4 5" key="1">
    <citation type="journal article" date="2015" name="Stand. Genomic Sci.">
        <title>Genomic Encyclopedia of Bacterial and Archaeal Type Strains, Phase III: the genomes of soil and plant-associated and newly described type strains.</title>
        <authorList>
            <person name="Whitman W.B."/>
            <person name="Woyke T."/>
            <person name="Klenk H.P."/>
            <person name="Zhou Y."/>
            <person name="Lilburn T.G."/>
            <person name="Beck B.J."/>
            <person name="De Vos P."/>
            <person name="Vandamme P."/>
            <person name="Eisen J.A."/>
            <person name="Garrity G."/>
            <person name="Hugenholtz P."/>
            <person name="Kyrpides N.C."/>
        </authorList>
    </citation>
    <scope>NUCLEOTIDE SEQUENCE [LARGE SCALE GENOMIC DNA]</scope>
    <source>
        <strain evidence="4 5">CECT 7306</strain>
    </source>
</reference>
<dbReference type="CDD" id="cd01949">
    <property type="entry name" value="GGDEF"/>
    <property type="match status" value="1"/>
</dbReference>
<feature type="compositionally biased region" description="Low complexity" evidence="1">
    <location>
        <begin position="27"/>
        <end position="51"/>
    </location>
</feature>
<dbReference type="InterPro" id="IPR043128">
    <property type="entry name" value="Rev_trsase/Diguanyl_cyclase"/>
</dbReference>
<accession>A0A3N1GWU8</accession>
<dbReference type="Gene3D" id="3.30.70.270">
    <property type="match status" value="1"/>
</dbReference>
<dbReference type="InParanoid" id="A0A3N1GWU8"/>
<dbReference type="EMBL" id="RJKN01000006">
    <property type="protein sequence ID" value="ROP34751.1"/>
    <property type="molecule type" value="Genomic_DNA"/>
</dbReference>
<feature type="transmembrane region" description="Helical" evidence="2">
    <location>
        <begin position="59"/>
        <end position="76"/>
    </location>
</feature>
<evidence type="ECO:0000259" key="3">
    <source>
        <dbReference type="PROSITE" id="PS50887"/>
    </source>
</evidence>
<dbReference type="InterPro" id="IPR000160">
    <property type="entry name" value="GGDEF_dom"/>
</dbReference>
<dbReference type="SUPFAM" id="SSF55785">
    <property type="entry name" value="PYP-like sensor domain (PAS domain)"/>
    <property type="match status" value="1"/>
</dbReference>
<feature type="transmembrane region" description="Helical" evidence="2">
    <location>
        <begin position="219"/>
        <end position="242"/>
    </location>
</feature>
<keyword evidence="5" id="KW-1185">Reference proteome</keyword>
<evidence type="ECO:0000313" key="4">
    <source>
        <dbReference type="EMBL" id="ROP34751.1"/>
    </source>
</evidence>
<dbReference type="RefSeq" id="WP_123380626.1">
    <property type="nucleotide sequence ID" value="NZ_RJKN01000006.1"/>
</dbReference>
<dbReference type="PANTHER" id="PTHR44757">
    <property type="entry name" value="DIGUANYLATE CYCLASE DGCP"/>
    <property type="match status" value="1"/>
</dbReference>
<comment type="caution">
    <text evidence="4">The sequence shown here is derived from an EMBL/GenBank/DDBJ whole genome shotgun (WGS) entry which is preliminary data.</text>
</comment>
<keyword evidence="2" id="KW-0812">Transmembrane</keyword>
<dbReference type="SMART" id="SM00267">
    <property type="entry name" value="GGDEF"/>
    <property type="match status" value="1"/>
</dbReference>
<dbReference type="InterPro" id="IPR052155">
    <property type="entry name" value="Biofilm_reg_signaling"/>
</dbReference>
<dbReference type="InterPro" id="IPR029787">
    <property type="entry name" value="Nucleotide_cyclase"/>
</dbReference>